<organism evidence="1 2">
    <name type="scientific">Artemia franciscana</name>
    <name type="common">Brine shrimp</name>
    <name type="synonym">Artemia sanfranciscana</name>
    <dbReference type="NCBI Taxonomy" id="6661"/>
    <lineage>
        <taxon>Eukaryota</taxon>
        <taxon>Metazoa</taxon>
        <taxon>Ecdysozoa</taxon>
        <taxon>Arthropoda</taxon>
        <taxon>Crustacea</taxon>
        <taxon>Branchiopoda</taxon>
        <taxon>Anostraca</taxon>
        <taxon>Artemiidae</taxon>
        <taxon>Artemia</taxon>
    </lineage>
</organism>
<dbReference type="Proteomes" id="UP001187531">
    <property type="component" value="Unassembled WGS sequence"/>
</dbReference>
<reference evidence="1" key="1">
    <citation type="submission" date="2023-07" db="EMBL/GenBank/DDBJ databases">
        <title>Chromosome-level genome assembly of Artemia franciscana.</title>
        <authorList>
            <person name="Jo E."/>
        </authorList>
    </citation>
    <scope>NUCLEOTIDE SEQUENCE</scope>
    <source>
        <tissue evidence="1">Whole body</tissue>
    </source>
</reference>
<keyword evidence="2" id="KW-1185">Reference proteome</keyword>
<proteinExistence type="predicted"/>
<feature type="non-terminal residue" evidence="1">
    <location>
        <position position="1"/>
    </location>
</feature>
<evidence type="ECO:0000313" key="2">
    <source>
        <dbReference type="Proteomes" id="UP001187531"/>
    </source>
</evidence>
<dbReference type="AlphaFoldDB" id="A0AA88HSZ3"/>
<feature type="non-terminal residue" evidence="1">
    <location>
        <position position="92"/>
    </location>
</feature>
<gene>
    <name evidence="1" type="ORF">QYM36_009361</name>
</gene>
<accession>A0AA88HSZ3</accession>
<protein>
    <submittedName>
        <fullName evidence="1">Uncharacterized protein</fullName>
    </submittedName>
</protein>
<comment type="caution">
    <text evidence="1">The sequence shown here is derived from an EMBL/GenBank/DDBJ whole genome shotgun (WGS) entry which is preliminary data.</text>
</comment>
<sequence length="92" mass="10439">SINPDNEVTLEYGSGALKSDRPFYCPSTETEAGKYIQPSNPALGPIFKRPTGILAHWILKIQDLDYEFEYIKGKQNTPSDYLSRFLDDIPLE</sequence>
<name>A0AA88HSZ3_ARTSF</name>
<dbReference type="EMBL" id="JAVRJZ010000014">
    <property type="protein sequence ID" value="KAK2713466.1"/>
    <property type="molecule type" value="Genomic_DNA"/>
</dbReference>
<evidence type="ECO:0000313" key="1">
    <source>
        <dbReference type="EMBL" id="KAK2713466.1"/>
    </source>
</evidence>